<dbReference type="OMA" id="NWFRISP"/>
<dbReference type="GO" id="GO:0003677">
    <property type="term" value="F:DNA binding"/>
    <property type="evidence" value="ECO:0007669"/>
    <property type="project" value="TreeGrafter"/>
</dbReference>
<dbReference type="RefSeq" id="XP_004036933.1">
    <property type="nucleotide sequence ID" value="XM_004036885.1"/>
</dbReference>
<evidence type="ECO:0000256" key="1">
    <source>
        <dbReference type="ARBA" id="ARBA00004123"/>
    </source>
</evidence>
<sequence>MQIHYLELTDFKSFRGKHQVGPFENLTAIIGPNGCGKSNIIDSLCFVFNVENARNHNPISSLKDGQRPQQCSVEAFLYTDEQKNTIVSFRRLQTRKRQFIYYYNNNEITEEEYIDQLATFKIGPEVFMLQGESDKLIKKIQWK</sequence>
<evidence type="ECO:0000259" key="6">
    <source>
        <dbReference type="Pfam" id="PF02463"/>
    </source>
</evidence>
<dbReference type="STRING" id="857967.G0QPB0"/>
<dbReference type="PANTHER" id="PTHR18937:SF12">
    <property type="entry name" value="STRUCTURAL MAINTENANCE OF CHROMOSOMES PROTEIN"/>
    <property type="match status" value="1"/>
</dbReference>
<dbReference type="GO" id="GO:0016787">
    <property type="term" value="F:hydrolase activity"/>
    <property type="evidence" value="ECO:0007669"/>
    <property type="project" value="UniProtKB-KW"/>
</dbReference>
<dbReference type="AlphaFoldDB" id="G0QPB0"/>
<reference evidence="7 8" key="1">
    <citation type="submission" date="2011-07" db="EMBL/GenBank/DDBJ databases">
        <authorList>
            <person name="Coyne R."/>
            <person name="Brami D."/>
            <person name="Johnson J."/>
            <person name="Hostetler J."/>
            <person name="Hannick L."/>
            <person name="Clark T."/>
            <person name="Cassidy-Hanley D."/>
            <person name="Inman J."/>
        </authorList>
    </citation>
    <scope>NUCLEOTIDE SEQUENCE [LARGE SCALE GENOMIC DNA]</scope>
    <source>
        <strain evidence="7 8">G5</strain>
    </source>
</reference>
<dbReference type="GO" id="GO:0008278">
    <property type="term" value="C:cohesin complex"/>
    <property type="evidence" value="ECO:0007669"/>
    <property type="project" value="TreeGrafter"/>
</dbReference>
<keyword evidence="2" id="KW-0132">Cell division</keyword>
<dbReference type="GO" id="GO:0051301">
    <property type="term" value="P:cell division"/>
    <property type="evidence" value="ECO:0007669"/>
    <property type="project" value="UniProtKB-KW"/>
</dbReference>
<dbReference type="InterPro" id="IPR003395">
    <property type="entry name" value="RecF/RecN/SMC_N"/>
</dbReference>
<proteinExistence type="predicted"/>
<dbReference type="eggNOG" id="KOG0018">
    <property type="taxonomic scope" value="Eukaryota"/>
</dbReference>
<keyword evidence="8" id="KW-1185">Reference proteome</keyword>
<organism evidence="7 8">
    <name type="scientific">Ichthyophthirius multifiliis</name>
    <name type="common">White spot disease agent</name>
    <name type="synonym">Ich</name>
    <dbReference type="NCBI Taxonomy" id="5932"/>
    <lineage>
        <taxon>Eukaryota</taxon>
        <taxon>Sar</taxon>
        <taxon>Alveolata</taxon>
        <taxon>Ciliophora</taxon>
        <taxon>Intramacronucleata</taxon>
        <taxon>Oligohymenophorea</taxon>
        <taxon>Hymenostomatida</taxon>
        <taxon>Ophryoglenina</taxon>
        <taxon>Ichthyophthirius</taxon>
    </lineage>
</organism>
<evidence type="ECO:0000313" key="8">
    <source>
        <dbReference type="Proteomes" id="UP000008983"/>
    </source>
</evidence>
<dbReference type="Proteomes" id="UP000008983">
    <property type="component" value="Unassembled WGS sequence"/>
</dbReference>
<keyword evidence="5" id="KW-0131">Cell cycle</keyword>
<dbReference type="GO" id="GO:0007062">
    <property type="term" value="P:sister chromatid cohesion"/>
    <property type="evidence" value="ECO:0007669"/>
    <property type="project" value="TreeGrafter"/>
</dbReference>
<dbReference type="InterPro" id="IPR027417">
    <property type="entry name" value="P-loop_NTPase"/>
</dbReference>
<dbReference type="EMBL" id="GL983540">
    <property type="protein sequence ID" value="EGR32947.1"/>
    <property type="molecule type" value="Genomic_DNA"/>
</dbReference>
<evidence type="ECO:0000256" key="5">
    <source>
        <dbReference type="ARBA" id="ARBA00023306"/>
    </source>
</evidence>
<accession>G0QPB0</accession>
<feature type="domain" description="RecF/RecN/SMC N-terminal" evidence="6">
    <location>
        <begin position="3"/>
        <end position="125"/>
    </location>
</feature>
<comment type="subcellular location">
    <subcellularLocation>
        <location evidence="1">Nucleus</location>
    </subcellularLocation>
</comment>
<dbReference type="PANTHER" id="PTHR18937">
    <property type="entry name" value="STRUCTURAL MAINTENANCE OF CHROMOSOMES SMC FAMILY MEMBER"/>
    <property type="match status" value="1"/>
</dbReference>
<dbReference type="EC" id="3.6.3.27" evidence="7"/>
<dbReference type="OrthoDB" id="313493at2759"/>
<evidence type="ECO:0000256" key="3">
    <source>
        <dbReference type="ARBA" id="ARBA00022776"/>
    </source>
</evidence>
<gene>
    <name evidence="7" type="ORF">IMG5_066030</name>
</gene>
<dbReference type="GO" id="GO:0005634">
    <property type="term" value="C:nucleus"/>
    <property type="evidence" value="ECO:0007669"/>
    <property type="project" value="UniProtKB-SubCell"/>
</dbReference>
<keyword evidence="4" id="KW-0539">Nucleus</keyword>
<dbReference type="Pfam" id="PF02463">
    <property type="entry name" value="SMC_N"/>
    <property type="match status" value="1"/>
</dbReference>
<evidence type="ECO:0000256" key="4">
    <source>
        <dbReference type="ARBA" id="ARBA00023242"/>
    </source>
</evidence>
<keyword evidence="7" id="KW-0378">Hydrolase</keyword>
<dbReference type="SUPFAM" id="SSF52540">
    <property type="entry name" value="P-loop containing nucleoside triphosphate hydrolases"/>
    <property type="match status" value="1"/>
</dbReference>
<keyword evidence="3" id="KW-0498">Mitosis</keyword>
<dbReference type="InParanoid" id="G0QPB0"/>
<name>G0QPB0_ICHMU</name>
<dbReference type="Gene3D" id="3.40.50.300">
    <property type="entry name" value="P-loop containing nucleotide triphosphate hydrolases"/>
    <property type="match status" value="1"/>
</dbReference>
<evidence type="ECO:0000313" key="7">
    <source>
        <dbReference type="EMBL" id="EGR32947.1"/>
    </source>
</evidence>
<evidence type="ECO:0000256" key="2">
    <source>
        <dbReference type="ARBA" id="ARBA00022618"/>
    </source>
</evidence>
<dbReference type="GeneID" id="14909115"/>
<protein>
    <submittedName>
        <fullName evidence="7">Smc c-terminal domain protein</fullName>
        <ecNumber evidence="7">3.6.3.27</ecNumber>
    </submittedName>
</protein>